<evidence type="ECO:0008006" key="3">
    <source>
        <dbReference type="Google" id="ProtNLM"/>
    </source>
</evidence>
<accession>A0A3P5XFU3</accession>
<sequence length="370" mass="42615">MKVMFIVYHDIQTEARSQEILECAKKLSDETILVSYSKPFDTSNYKCILTGNGERNYFSFIKGAIKAIKNENPDIVILHDNYTSTILRWITKHRKNIYVIYDSSELYIGKNGKRRTLKMKIAEHMRYFERKYLKYANIVIAANIERANIMKDYYGLDEVPIVFDNIHRIDDTFNVVECEQKYGHLFNSDSFNILYAGGIAEHRLTFELAEAVGKLGSKYQLIVIGQSTAKDKDKFNSMLSTMKYSNIFYAGFISRGEMKYMLKNTNVSVSIFALDTVNNINCASGKLYESLFEGIPLLTSENPPLKRICTDYKVGISSNDFSQAIVELEGNYDYFIENVKVYTESLDVEGRIDTLVEQLKEKMKTDNIII</sequence>
<evidence type="ECO:0000313" key="1">
    <source>
        <dbReference type="EMBL" id="VDC33703.1"/>
    </source>
</evidence>
<dbReference type="Gene3D" id="3.40.50.2000">
    <property type="entry name" value="Glycogen Phosphorylase B"/>
    <property type="match status" value="2"/>
</dbReference>
<gene>
    <name evidence="1" type="ORF">FILTAD_03013</name>
</gene>
<dbReference type="Proteomes" id="UP000270468">
    <property type="component" value="Unassembled WGS sequence"/>
</dbReference>
<name>A0A3P5XFU3_9BACL</name>
<keyword evidence="2" id="KW-1185">Reference proteome</keyword>
<dbReference type="RefSeq" id="WP_124071820.1">
    <property type="nucleotide sequence ID" value="NZ_CBCRXF010000019.1"/>
</dbReference>
<proteinExistence type="predicted"/>
<dbReference type="OrthoDB" id="9813214at2"/>
<reference evidence="1 2" key="1">
    <citation type="submission" date="2018-11" db="EMBL/GenBank/DDBJ databases">
        <authorList>
            <person name="Criscuolo A."/>
        </authorList>
    </citation>
    <scope>NUCLEOTIDE SEQUENCE [LARGE SCALE GENOMIC DNA]</scope>
    <source>
        <strain evidence="1">ATB-66</strain>
    </source>
</reference>
<dbReference type="SUPFAM" id="SSF53756">
    <property type="entry name" value="UDP-Glycosyltransferase/glycogen phosphorylase"/>
    <property type="match status" value="1"/>
</dbReference>
<protein>
    <recommendedName>
        <fullName evidence="3">Glycosyl transferases group 1</fullName>
    </recommendedName>
</protein>
<evidence type="ECO:0000313" key="2">
    <source>
        <dbReference type="Proteomes" id="UP000270468"/>
    </source>
</evidence>
<organism evidence="1 2">
    <name type="scientific">Filibacter tadaridae</name>
    <dbReference type="NCBI Taxonomy" id="2483811"/>
    <lineage>
        <taxon>Bacteria</taxon>
        <taxon>Bacillati</taxon>
        <taxon>Bacillota</taxon>
        <taxon>Bacilli</taxon>
        <taxon>Bacillales</taxon>
        <taxon>Caryophanaceae</taxon>
        <taxon>Filibacter</taxon>
    </lineage>
</organism>
<dbReference type="EMBL" id="UXAV01000054">
    <property type="protein sequence ID" value="VDC33703.1"/>
    <property type="molecule type" value="Genomic_DNA"/>
</dbReference>
<dbReference type="AlphaFoldDB" id="A0A3P5XFU3"/>